<proteinExistence type="predicted"/>
<protein>
    <submittedName>
        <fullName evidence="3">Uncharacterized protein</fullName>
    </submittedName>
</protein>
<dbReference type="EMBL" id="JANPWB010000009">
    <property type="protein sequence ID" value="KAJ1148329.1"/>
    <property type="molecule type" value="Genomic_DNA"/>
</dbReference>
<name>A0AAV7R7T0_PLEWA</name>
<evidence type="ECO:0000313" key="3">
    <source>
        <dbReference type="EMBL" id="KAJ1148329.1"/>
    </source>
</evidence>
<comment type="caution">
    <text evidence="3">The sequence shown here is derived from an EMBL/GenBank/DDBJ whole genome shotgun (WGS) entry which is preliminary data.</text>
</comment>
<dbReference type="AlphaFoldDB" id="A0AAV7R7T0"/>
<sequence length="136" mass="14701">MVPAHPKRKDPRQGRTCHAKRQPPKAQWGDARSGKRPMKADASGDGYFAAVNKAGLVLRPHSPQASTASRPDAGPEPSQSQACAIVMSWLTSSSFKPCVTLGCEWAEGRPLRILRARAPSAVLLAISSFVFLFLCF</sequence>
<evidence type="ECO:0000313" key="4">
    <source>
        <dbReference type="Proteomes" id="UP001066276"/>
    </source>
</evidence>
<feature type="compositionally biased region" description="Basic residues" evidence="1">
    <location>
        <begin position="1"/>
        <end position="23"/>
    </location>
</feature>
<dbReference type="Proteomes" id="UP001066276">
    <property type="component" value="Chromosome 5"/>
</dbReference>
<keyword evidence="2" id="KW-1133">Transmembrane helix</keyword>
<keyword evidence="2" id="KW-0472">Membrane</keyword>
<keyword evidence="2" id="KW-0812">Transmembrane</keyword>
<feature type="region of interest" description="Disordered" evidence="1">
    <location>
        <begin position="1"/>
        <end position="42"/>
    </location>
</feature>
<gene>
    <name evidence="3" type="ORF">NDU88_001166</name>
</gene>
<evidence type="ECO:0000256" key="1">
    <source>
        <dbReference type="SAM" id="MobiDB-lite"/>
    </source>
</evidence>
<reference evidence="3" key="1">
    <citation type="journal article" date="2022" name="bioRxiv">
        <title>Sequencing and chromosome-scale assembly of the giantPleurodeles waltlgenome.</title>
        <authorList>
            <person name="Brown T."/>
            <person name="Elewa A."/>
            <person name="Iarovenko S."/>
            <person name="Subramanian E."/>
            <person name="Araus A.J."/>
            <person name="Petzold A."/>
            <person name="Susuki M."/>
            <person name="Suzuki K.-i.T."/>
            <person name="Hayashi T."/>
            <person name="Toyoda A."/>
            <person name="Oliveira C."/>
            <person name="Osipova E."/>
            <person name="Leigh N.D."/>
            <person name="Simon A."/>
            <person name="Yun M.H."/>
        </authorList>
    </citation>
    <scope>NUCLEOTIDE SEQUENCE</scope>
    <source>
        <strain evidence="3">20211129_DDA</strain>
        <tissue evidence="3">Liver</tissue>
    </source>
</reference>
<organism evidence="3 4">
    <name type="scientific">Pleurodeles waltl</name>
    <name type="common">Iberian ribbed newt</name>
    <dbReference type="NCBI Taxonomy" id="8319"/>
    <lineage>
        <taxon>Eukaryota</taxon>
        <taxon>Metazoa</taxon>
        <taxon>Chordata</taxon>
        <taxon>Craniata</taxon>
        <taxon>Vertebrata</taxon>
        <taxon>Euteleostomi</taxon>
        <taxon>Amphibia</taxon>
        <taxon>Batrachia</taxon>
        <taxon>Caudata</taxon>
        <taxon>Salamandroidea</taxon>
        <taxon>Salamandridae</taxon>
        <taxon>Pleurodelinae</taxon>
        <taxon>Pleurodeles</taxon>
    </lineage>
</organism>
<accession>A0AAV7R7T0</accession>
<evidence type="ECO:0000256" key="2">
    <source>
        <dbReference type="SAM" id="Phobius"/>
    </source>
</evidence>
<feature type="transmembrane region" description="Helical" evidence="2">
    <location>
        <begin position="116"/>
        <end position="134"/>
    </location>
</feature>
<feature type="region of interest" description="Disordered" evidence="1">
    <location>
        <begin position="59"/>
        <end position="79"/>
    </location>
</feature>
<keyword evidence="4" id="KW-1185">Reference proteome</keyword>